<dbReference type="Proteomes" id="UP000478052">
    <property type="component" value="Unassembled WGS sequence"/>
</dbReference>
<dbReference type="InterPro" id="IPR036728">
    <property type="entry name" value="PBP_GOBP_sf"/>
</dbReference>
<feature type="compositionally biased region" description="Polar residues" evidence="2">
    <location>
        <begin position="181"/>
        <end position="190"/>
    </location>
</feature>
<organism evidence="4 5">
    <name type="scientific">Aphis craccivora</name>
    <name type="common">Cowpea aphid</name>
    <dbReference type="NCBI Taxonomy" id="307492"/>
    <lineage>
        <taxon>Eukaryota</taxon>
        <taxon>Metazoa</taxon>
        <taxon>Ecdysozoa</taxon>
        <taxon>Arthropoda</taxon>
        <taxon>Hexapoda</taxon>
        <taxon>Insecta</taxon>
        <taxon>Pterygota</taxon>
        <taxon>Neoptera</taxon>
        <taxon>Paraneoptera</taxon>
        <taxon>Hemiptera</taxon>
        <taxon>Sternorrhyncha</taxon>
        <taxon>Aphidomorpha</taxon>
        <taxon>Aphidoidea</taxon>
        <taxon>Aphididae</taxon>
        <taxon>Aphidini</taxon>
        <taxon>Aphis</taxon>
        <taxon>Aphis</taxon>
    </lineage>
</organism>
<evidence type="ECO:0000256" key="2">
    <source>
        <dbReference type="SAM" id="MobiDB-lite"/>
    </source>
</evidence>
<evidence type="ECO:0000313" key="5">
    <source>
        <dbReference type="Proteomes" id="UP000478052"/>
    </source>
</evidence>
<proteinExistence type="predicted"/>
<keyword evidence="3" id="KW-0472">Membrane</keyword>
<dbReference type="OrthoDB" id="6610259at2759"/>
<dbReference type="SMART" id="SM00708">
    <property type="entry name" value="PhBP"/>
    <property type="match status" value="1"/>
</dbReference>
<evidence type="ECO:0000256" key="3">
    <source>
        <dbReference type="SAM" id="Phobius"/>
    </source>
</evidence>
<keyword evidence="5" id="KW-1185">Reference proteome</keyword>
<dbReference type="Pfam" id="PF01395">
    <property type="entry name" value="PBP_GOBP"/>
    <property type="match status" value="1"/>
</dbReference>
<dbReference type="GO" id="GO:0005615">
    <property type="term" value="C:extracellular space"/>
    <property type="evidence" value="ECO:0007669"/>
    <property type="project" value="TreeGrafter"/>
</dbReference>
<evidence type="ECO:0000313" key="4">
    <source>
        <dbReference type="EMBL" id="KAF0759019.1"/>
    </source>
</evidence>
<dbReference type="SUPFAM" id="SSF47565">
    <property type="entry name" value="Insect pheromone/odorant-binding proteins"/>
    <property type="match status" value="1"/>
</dbReference>
<gene>
    <name evidence="4" type="ORF">FWK35_00006213</name>
</gene>
<dbReference type="GO" id="GO:0005549">
    <property type="term" value="F:odorant binding"/>
    <property type="evidence" value="ECO:0007669"/>
    <property type="project" value="InterPro"/>
</dbReference>
<feature type="region of interest" description="Disordered" evidence="2">
    <location>
        <begin position="166"/>
        <end position="190"/>
    </location>
</feature>
<keyword evidence="3" id="KW-0812">Transmembrane</keyword>
<accession>A0A6G0YNQ1</accession>
<sequence>MNIDEKSEKSSHFTLYVSYLLIHIIVLKTTIISHYIIDRQSIGQQTKKKIQPKFNRLFGNISRECLKEYGVTPERVLTVYTLNVNDREAKCYVACMLLRFNVTTRNGGYNDKALEQLMAKPNSNNEIPTNMKTAIAIFDKDQCERAVKFTKCIYAHRNEFTVKNRVNSSTSADRRRPLAQRKQSVRNSTT</sequence>
<feature type="non-terminal residue" evidence="4">
    <location>
        <position position="190"/>
    </location>
</feature>
<comment type="caution">
    <text evidence="4">The sequence shown here is derived from an EMBL/GenBank/DDBJ whole genome shotgun (WGS) entry which is preliminary data.</text>
</comment>
<name>A0A6G0YNQ1_APHCR</name>
<feature type="transmembrane region" description="Helical" evidence="3">
    <location>
        <begin position="16"/>
        <end position="37"/>
    </location>
</feature>
<dbReference type="PANTHER" id="PTHR11857">
    <property type="entry name" value="ODORANT BINDING PROTEIN-RELATED"/>
    <property type="match status" value="1"/>
</dbReference>
<evidence type="ECO:0000256" key="1">
    <source>
        <dbReference type="ARBA" id="ARBA00022729"/>
    </source>
</evidence>
<dbReference type="AlphaFoldDB" id="A0A6G0YNQ1"/>
<keyword evidence="3" id="KW-1133">Transmembrane helix</keyword>
<dbReference type="InterPro" id="IPR006170">
    <property type="entry name" value="PBP/GOBP"/>
</dbReference>
<dbReference type="CDD" id="cd23992">
    <property type="entry name" value="PBP_GOBP"/>
    <property type="match status" value="1"/>
</dbReference>
<dbReference type="GO" id="GO:0007608">
    <property type="term" value="P:sensory perception of smell"/>
    <property type="evidence" value="ECO:0007669"/>
    <property type="project" value="TreeGrafter"/>
</dbReference>
<dbReference type="Gene3D" id="1.10.238.20">
    <property type="entry name" value="Pheromone/general odorant binding protein domain"/>
    <property type="match status" value="1"/>
</dbReference>
<dbReference type="EMBL" id="VUJU01003133">
    <property type="protein sequence ID" value="KAF0759019.1"/>
    <property type="molecule type" value="Genomic_DNA"/>
</dbReference>
<protein>
    <submittedName>
        <fullName evidence="4">General odorant-binding protein 19d</fullName>
    </submittedName>
</protein>
<keyword evidence="1" id="KW-0732">Signal</keyword>
<reference evidence="4 5" key="1">
    <citation type="submission" date="2019-08" db="EMBL/GenBank/DDBJ databases">
        <title>Whole genome of Aphis craccivora.</title>
        <authorList>
            <person name="Voronova N.V."/>
            <person name="Shulinski R.S."/>
            <person name="Bandarenka Y.V."/>
            <person name="Zhorov D.G."/>
            <person name="Warner D."/>
        </authorList>
    </citation>
    <scope>NUCLEOTIDE SEQUENCE [LARGE SCALE GENOMIC DNA]</scope>
    <source>
        <strain evidence="4">180601</strain>
        <tissue evidence="4">Whole Body</tissue>
    </source>
</reference>